<protein>
    <submittedName>
        <fullName evidence="1">Pyruvate kinase</fullName>
    </submittedName>
</protein>
<accession>A0A3S4TV57</accession>
<dbReference type="AlphaFoldDB" id="A0A3S4TV57"/>
<keyword evidence="1" id="KW-0670">Pyruvate</keyword>
<evidence type="ECO:0000313" key="2">
    <source>
        <dbReference type="Proteomes" id="UP000278733"/>
    </source>
</evidence>
<reference evidence="1 2" key="1">
    <citation type="submission" date="2018-12" db="EMBL/GenBank/DDBJ databases">
        <authorList>
            <consortium name="Pathogen Informatics"/>
        </authorList>
    </citation>
    <scope>NUCLEOTIDE SEQUENCE [LARGE SCALE GENOMIC DNA]</scope>
    <source>
        <strain evidence="1 2">NCTC8284</strain>
    </source>
</reference>
<keyword evidence="1" id="KW-0808">Transferase</keyword>
<proteinExistence type="predicted"/>
<dbReference type="Proteomes" id="UP000278733">
    <property type="component" value="Chromosome"/>
</dbReference>
<keyword evidence="1" id="KW-0418">Kinase</keyword>
<dbReference type="KEGG" id="rpne:NCTC8284_01813"/>
<sequence>MLSEKEIEALKKGAYGIRREGRKARYIGENKSGNPIIARFCKDGTFDSMDVYTTSFVLIEGMETQFDIVGLWEDRPEPFNLERALAGEPVLLENGDKAFVKFQLGAPVIGYHSLVGYFINERGREERCSWFNDGNRGDNLKLLACGKNQNQLNQVQMNYQNQLKILGI</sequence>
<organism evidence="1 2">
    <name type="scientific">Rodentibacter pneumotropicus</name>
    <dbReference type="NCBI Taxonomy" id="758"/>
    <lineage>
        <taxon>Bacteria</taxon>
        <taxon>Pseudomonadati</taxon>
        <taxon>Pseudomonadota</taxon>
        <taxon>Gammaproteobacteria</taxon>
        <taxon>Pasteurellales</taxon>
        <taxon>Pasteurellaceae</taxon>
        <taxon>Rodentibacter</taxon>
    </lineage>
</organism>
<dbReference type="GO" id="GO:0016301">
    <property type="term" value="F:kinase activity"/>
    <property type="evidence" value="ECO:0007669"/>
    <property type="project" value="UniProtKB-KW"/>
</dbReference>
<gene>
    <name evidence="1" type="ORF">NCTC8284_01813</name>
</gene>
<name>A0A3S4TV57_9PAST</name>
<dbReference type="EMBL" id="LR134405">
    <property type="protein sequence ID" value="VEH66641.1"/>
    <property type="molecule type" value="Genomic_DNA"/>
</dbReference>
<evidence type="ECO:0000313" key="1">
    <source>
        <dbReference type="EMBL" id="VEH66641.1"/>
    </source>
</evidence>